<evidence type="ECO:0000256" key="2">
    <source>
        <dbReference type="ARBA" id="ARBA00022801"/>
    </source>
</evidence>
<accession>A0ABY7FKB2</accession>
<comment type="similarity">
    <text evidence="1 3">Belongs to the GDA1/CD39 NTPase family.</text>
</comment>
<keyword evidence="2 3" id="KW-0378">Hydrolase</keyword>
<dbReference type="PANTHER" id="PTHR11782">
    <property type="entry name" value="ADENOSINE/GUANOSINE DIPHOSPHATASE"/>
    <property type="match status" value="1"/>
</dbReference>
<evidence type="ECO:0000256" key="5">
    <source>
        <dbReference type="SAM" id="Phobius"/>
    </source>
</evidence>
<organism evidence="6 7">
    <name type="scientific">Mya arenaria</name>
    <name type="common">Soft-shell clam</name>
    <dbReference type="NCBI Taxonomy" id="6604"/>
    <lineage>
        <taxon>Eukaryota</taxon>
        <taxon>Metazoa</taxon>
        <taxon>Spiralia</taxon>
        <taxon>Lophotrochozoa</taxon>
        <taxon>Mollusca</taxon>
        <taxon>Bivalvia</taxon>
        <taxon>Autobranchia</taxon>
        <taxon>Heteroconchia</taxon>
        <taxon>Euheterodonta</taxon>
        <taxon>Imparidentia</taxon>
        <taxon>Neoheterodontei</taxon>
        <taxon>Myida</taxon>
        <taxon>Myoidea</taxon>
        <taxon>Myidae</taxon>
        <taxon>Mya</taxon>
    </lineage>
</organism>
<keyword evidence="5" id="KW-1133">Transmembrane helix</keyword>
<evidence type="ECO:0000313" key="7">
    <source>
        <dbReference type="Proteomes" id="UP001164746"/>
    </source>
</evidence>
<dbReference type="Gene3D" id="3.30.420.40">
    <property type="match status" value="1"/>
</dbReference>
<dbReference type="InterPro" id="IPR000407">
    <property type="entry name" value="GDA1_CD39_NTPase"/>
</dbReference>
<sequence>MAADNINTADNNTKATNNIFNTADNNTKAADNNIKTADNNTTAADKNTKTFCTALIKACKESVYISHCNAHSSCHRHVGTRKVVVVSPEIGKRLTTHCCHFIRLLYDPENKIYLRLPQWNLLTTRQMAILSAALILIIILIILLISSFFLDDPETTSHNRHFLPTVNYGKKDPDLQFFNYGPNVHYGIVLDCGSSGTRVYVYIWPPHSGNPSDLLSLDTFEDNPEEASEYLEPLLNYAGSFIPRDQHKETLLYILATAGMRLLPEESQNAILQDLQRDIPKKYDFVVSENNFEVISGKQEGVYAWIAANYALQNGCPRRERGCDAACTPKDGGRNSETSDCGVQPGDSQKTKDINKVMVAGTAMDGKHSVQKRSAIRDQSRMNGPERVAKQLFKKSVKNPHQIAPPKEMLAPAVGHAGIPQAGYVPASDTAMQNRDYSQRGNDIKITKEKEEKIVEGDTAVGNLVRGNIEGGNVIRSSVQVPVKEDNKEIKRQQTQRDIPKDPRDQSDKPDIPPSHGVLVFDPFKNIADPCLQVGLTLPARDLEDLHLDPKVKNVTFAGTGNYEECKRLLEPLLNQSKACSVSPCSMNGVHQPTISYHNTQFYGFSEFWYTMEDDFCSKKWSFLQSQHKKDLYPKADAERFRMECFKSAWMTTVLHKGLNFPENYKGLHSAQFIHNRDVQWTLGALIHRTRYLPLREIQDRQQAKFKPSWMNSSHILYNEYLLLVCFLIVVMAIIVYMRRLRLCSQKAGRSDLKQVPSMSYFMTDMDQVESGVRLLDNYTYPDR</sequence>
<evidence type="ECO:0000256" key="3">
    <source>
        <dbReference type="RuleBase" id="RU003833"/>
    </source>
</evidence>
<keyword evidence="7" id="KW-1185">Reference proteome</keyword>
<keyword evidence="5" id="KW-0812">Transmembrane</keyword>
<evidence type="ECO:0000313" key="6">
    <source>
        <dbReference type="EMBL" id="WAR21171.1"/>
    </source>
</evidence>
<reference evidence="6" key="1">
    <citation type="submission" date="2022-11" db="EMBL/GenBank/DDBJ databases">
        <title>Centuries of genome instability and evolution in soft-shell clam transmissible cancer (bioRxiv).</title>
        <authorList>
            <person name="Hart S.F.M."/>
            <person name="Yonemitsu M.A."/>
            <person name="Giersch R.M."/>
            <person name="Beal B.F."/>
            <person name="Arriagada G."/>
            <person name="Davis B.W."/>
            <person name="Ostrander E.A."/>
            <person name="Goff S.P."/>
            <person name="Metzger M.J."/>
        </authorList>
    </citation>
    <scope>NUCLEOTIDE SEQUENCE</scope>
    <source>
        <strain evidence="6">MELC-2E11</strain>
        <tissue evidence="6">Siphon/mantle</tissue>
    </source>
</reference>
<dbReference type="EMBL" id="CP111023">
    <property type="protein sequence ID" value="WAR21171.1"/>
    <property type="molecule type" value="Genomic_DNA"/>
</dbReference>
<dbReference type="Proteomes" id="UP001164746">
    <property type="component" value="Chromosome 12"/>
</dbReference>
<feature type="transmembrane region" description="Helical" evidence="5">
    <location>
        <begin position="721"/>
        <end position="738"/>
    </location>
</feature>
<keyword evidence="5" id="KW-0472">Membrane</keyword>
<evidence type="ECO:0000256" key="1">
    <source>
        <dbReference type="ARBA" id="ARBA00009283"/>
    </source>
</evidence>
<feature type="compositionally biased region" description="Basic and acidic residues" evidence="4">
    <location>
        <begin position="483"/>
        <end position="492"/>
    </location>
</feature>
<feature type="region of interest" description="Disordered" evidence="4">
    <location>
        <begin position="365"/>
        <end position="384"/>
    </location>
</feature>
<proteinExistence type="inferred from homology"/>
<protein>
    <submittedName>
        <fullName evidence="6">ENTP7-like protein</fullName>
    </submittedName>
</protein>
<evidence type="ECO:0000256" key="4">
    <source>
        <dbReference type="SAM" id="MobiDB-lite"/>
    </source>
</evidence>
<dbReference type="PROSITE" id="PS01238">
    <property type="entry name" value="GDA1_CD39_NTPASE"/>
    <property type="match status" value="1"/>
</dbReference>
<feature type="region of interest" description="Disordered" evidence="4">
    <location>
        <begin position="478"/>
        <end position="515"/>
    </location>
</feature>
<feature type="compositionally biased region" description="Basic and acidic residues" evidence="4">
    <location>
        <begin position="498"/>
        <end position="511"/>
    </location>
</feature>
<feature type="region of interest" description="Disordered" evidence="4">
    <location>
        <begin position="329"/>
        <end position="349"/>
    </location>
</feature>
<feature type="transmembrane region" description="Helical" evidence="5">
    <location>
        <begin position="128"/>
        <end position="150"/>
    </location>
</feature>
<dbReference type="Gene3D" id="3.30.420.150">
    <property type="entry name" value="Exopolyphosphatase. Domain 2"/>
    <property type="match status" value="2"/>
</dbReference>
<dbReference type="Pfam" id="PF01150">
    <property type="entry name" value="GDA1_CD39"/>
    <property type="match status" value="2"/>
</dbReference>
<name>A0ABY7FKB2_MYAAR</name>
<gene>
    <name evidence="6" type="ORF">MAR_015145</name>
</gene>
<dbReference type="PANTHER" id="PTHR11782:SF121">
    <property type="entry name" value="NUCLEOSIDE-DIPHOSPHATASE MIG-23"/>
    <property type="match status" value="1"/>
</dbReference>